<name>A0ABY5BF77_BURGL</name>
<accession>A0ABY5BF77</accession>
<gene>
    <name evidence="1" type="ORF">NFI99_26285</name>
</gene>
<organism evidence="1 2">
    <name type="scientific">Burkholderia glumae</name>
    <name type="common">Pseudomonas glumae</name>
    <dbReference type="NCBI Taxonomy" id="337"/>
    <lineage>
        <taxon>Bacteria</taxon>
        <taxon>Pseudomonadati</taxon>
        <taxon>Pseudomonadota</taxon>
        <taxon>Betaproteobacteria</taxon>
        <taxon>Burkholderiales</taxon>
        <taxon>Burkholderiaceae</taxon>
        <taxon>Burkholderia</taxon>
    </lineage>
</organism>
<proteinExistence type="predicted"/>
<evidence type="ECO:0000313" key="1">
    <source>
        <dbReference type="EMBL" id="USS45101.1"/>
    </source>
</evidence>
<dbReference type="EMBL" id="CP099587">
    <property type="protein sequence ID" value="USS45101.1"/>
    <property type="molecule type" value="Genomic_DNA"/>
</dbReference>
<evidence type="ECO:0000313" key="2">
    <source>
        <dbReference type="Proteomes" id="UP001056386"/>
    </source>
</evidence>
<keyword evidence="2" id="KW-1185">Reference proteome</keyword>
<reference evidence="1" key="1">
    <citation type="submission" date="2022-06" db="EMBL/GenBank/DDBJ databases">
        <title>Draft genome sequence of Burkholderia glumae strain GR20004 isolated from rice panicle showing bacterial panicle blight.</title>
        <authorList>
            <person name="Choi S.Y."/>
            <person name="Lee Y.H."/>
        </authorList>
    </citation>
    <scope>NUCLEOTIDE SEQUENCE</scope>
    <source>
        <strain evidence="1">GR20004</strain>
    </source>
</reference>
<sequence>MTPVLSQRYRAAARGWSSTGRYVNGVPGVPEPIRQGCRWTDKEDFDLLDAFTRGTPFRLLVATHQRSPSAIGMRLGDRCMKGALRYMLAHNL</sequence>
<evidence type="ECO:0008006" key="3">
    <source>
        <dbReference type="Google" id="ProtNLM"/>
    </source>
</evidence>
<dbReference type="Proteomes" id="UP001056386">
    <property type="component" value="Chromosome 1"/>
</dbReference>
<dbReference type="RefSeq" id="WP_252836746.1">
    <property type="nucleotide sequence ID" value="NZ_CP099587.1"/>
</dbReference>
<protein>
    <recommendedName>
        <fullName evidence="3">Myb-like domain-containing protein</fullName>
    </recommendedName>
</protein>